<evidence type="ECO:0000313" key="1">
    <source>
        <dbReference type="EMBL" id="EAV43574.1"/>
    </source>
</evidence>
<dbReference type="eggNOG" id="ENOG5033JFX">
    <property type="taxonomic scope" value="Bacteria"/>
</dbReference>
<reference evidence="1 2" key="1">
    <citation type="submission" date="2006-05" db="EMBL/GenBank/DDBJ databases">
        <authorList>
            <person name="King G."/>
            <person name="Ferriera S."/>
            <person name="Johnson J."/>
            <person name="Kravitz S."/>
            <person name="Beeson K."/>
            <person name="Sutton G."/>
            <person name="Rogers Y.-H."/>
            <person name="Friedman R."/>
            <person name="Frazier M."/>
            <person name="Venter J.C."/>
        </authorList>
    </citation>
    <scope>NUCLEOTIDE SEQUENCE [LARGE SCALE GENOMIC DNA]</scope>
    <source>
        <strain evidence="2">ATCC 25650 / DSM 13394 / JCM 20685 / NBRC 16684 / NCIMB 2208 / IAM 12614 / B1</strain>
    </source>
</reference>
<accession>A0NUH2</accession>
<proteinExistence type="predicted"/>
<name>A0NUH2_ROSAI</name>
<organism evidence="1 2">
    <name type="scientific">Roseibium aggregatum (strain ATCC 25650 / DSM 13394 / JCM 20685 / NBRC 16684 / NCIMB 2208 / IAM 12614 / B1)</name>
    <name type="common">Stappia aggregata</name>
    <dbReference type="NCBI Taxonomy" id="384765"/>
    <lineage>
        <taxon>Bacteria</taxon>
        <taxon>Pseudomonadati</taxon>
        <taxon>Pseudomonadota</taxon>
        <taxon>Alphaproteobacteria</taxon>
        <taxon>Hyphomicrobiales</taxon>
        <taxon>Stappiaceae</taxon>
        <taxon>Roseibium</taxon>
    </lineage>
</organism>
<dbReference type="AlphaFoldDB" id="A0NUH2"/>
<comment type="caution">
    <text evidence="1">The sequence shown here is derived from an EMBL/GenBank/DDBJ whole genome shotgun (WGS) entry which is preliminary data.</text>
</comment>
<gene>
    <name evidence="1" type="ORF">SIAM614_02816</name>
</gene>
<evidence type="ECO:0000313" key="2">
    <source>
        <dbReference type="Proteomes" id="UP000004848"/>
    </source>
</evidence>
<dbReference type="EMBL" id="AAUW01000009">
    <property type="protein sequence ID" value="EAV43574.1"/>
    <property type="molecule type" value="Genomic_DNA"/>
</dbReference>
<dbReference type="Proteomes" id="UP000004848">
    <property type="component" value="Unassembled WGS sequence"/>
</dbReference>
<sequence length="98" mass="10660">MLVGFVTAWRLAGWPTRRSPSSEKATIDGVVRAPSAFSITLESLPSMTATHEFVVPRSIPMTFAISASLSSKPDRPIKASFRLLSVGYRVSPDIAPER</sequence>
<protein>
    <submittedName>
        <fullName evidence="1">Uncharacterized protein</fullName>
    </submittedName>
</protein>